<dbReference type="InterPro" id="IPR001431">
    <property type="entry name" value="Pept_M16_Zn_BS"/>
</dbReference>
<feature type="domain" description="Peptidase M16 C-terminal" evidence="6">
    <location>
        <begin position="196"/>
        <end position="372"/>
    </location>
</feature>
<evidence type="ECO:0000259" key="6">
    <source>
        <dbReference type="Pfam" id="PF05193"/>
    </source>
</evidence>
<dbReference type="RefSeq" id="WP_315650547.1">
    <property type="nucleotide sequence ID" value="NZ_JAVXZY010000004.1"/>
</dbReference>
<comment type="caution">
    <text evidence="7">The sequence shown here is derived from an EMBL/GenBank/DDBJ whole genome shotgun (WGS) entry which is preliminary data.</text>
</comment>
<reference evidence="7" key="1">
    <citation type="submission" date="2023-09" db="EMBL/GenBank/DDBJ databases">
        <title>Paucibacter sp. APW11 Genome sequencing and assembly.</title>
        <authorList>
            <person name="Kim I."/>
        </authorList>
    </citation>
    <scope>NUCLEOTIDE SEQUENCE</scope>
    <source>
        <strain evidence="7">APW11</strain>
    </source>
</reference>
<proteinExistence type="inferred from homology"/>
<comment type="cofactor">
    <cofactor evidence="1">
        <name>Zn(2+)</name>
        <dbReference type="ChEBI" id="CHEBI:29105"/>
    </cofactor>
</comment>
<dbReference type="PANTHER" id="PTHR11851:SF49">
    <property type="entry name" value="MITOCHONDRIAL-PROCESSING PEPTIDASE SUBUNIT ALPHA"/>
    <property type="match status" value="1"/>
</dbReference>
<dbReference type="InterPro" id="IPR011765">
    <property type="entry name" value="Pept_M16_N"/>
</dbReference>
<dbReference type="Pfam" id="PF00675">
    <property type="entry name" value="Peptidase_M16"/>
    <property type="match status" value="1"/>
</dbReference>
<dbReference type="SUPFAM" id="SSF63411">
    <property type="entry name" value="LuxS/MPP-like metallohydrolase"/>
    <property type="match status" value="4"/>
</dbReference>
<name>A0ABU3PBR3_9BURK</name>
<evidence type="ECO:0000313" key="7">
    <source>
        <dbReference type="EMBL" id="MDT9000000.1"/>
    </source>
</evidence>
<sequence length="901" mass="98902">MKLLRLSLAIALAFTATAHAHQLKAVNSVEGISEYRLPNGLQILLAPDASKPSTTVNVTYRVGSKHENYGETGMAHLLEHLIFKGSPRFQEPWNEFTKRGLRANGSTWFDRTNYFASFAANEDNLKWYLNWQADAMVHSYIARKHLDTEMTVVRNEMEMGENDAGGVTVQRTLAAMYQWHNYGKDTIGARADVENVDIARLQSFYRQHYQPDNATLIVSGKFDADKVLDWVEQSFGKLPRPKRVLGKLYTVDPVQDGERGVTVRRVGGTAQSLAAYHVPAGAHADYAAIEALNLILSDAPGGRLHKRLVEEKKLAASVGNFGLALAEPGFTMLSAELAPGASQEELNRELVAICEGFAERPVTAEELKRAQTRWLNRWESLYSNPEQVGVTLSEAIAQGDWRLFFLLRDRIKALTVEQVQRVATERFLPSNRTLSQYIPTDKPLRAPVPAFVDVATELKSFKAQASVGSVAAFDASPANIERQLRISQLANGMKLALLAKPSRGETVKGVLNLQLGDARGLFGQQSVAALMAALLDMGTQRLSREQLHDALDAAKLELQVQSTSADKLSIAFATKREHAATAIALIAEMLRSPRLEAASLDEVRTQALNALQAQRDDPQGQAGLALDQALSEHGRGDIRHARSFDEQEADLKAATLEQVRAFHARFYGAGQGQLAIVGDFDPIALQASVAAALGDWKATSAFERVPRQAVNKPGQLQLLRTPDKQNAMLLGALPMPISDEHPDRPALLLANHMLGGGGSSRLWMRIREKEGLSYGVGTGLNLGSQDPASAWVVYAIFAPQNRAKVEAALREEVARALTEGFSAKELAEAKQALLAQRRLNRAEDAGLSARVAGQLLLDRRFGREQLLDDALQQASLEQVNAALRKHFKLDGFQLFFAGDFK</sequence>
<evidence type="ECO:0000256" key="1">
    <source>
        <dbReference type="ARBA" id="ARBA00001947"/>
    </source>
</evidence>
<dbReference type="Pfam" id="PF05193">
    <property type="entry name" value="Peptidase_M16_C"/>
    <property type="match status" value="2"/>
</dbReference>
<feature type="domain" description="Peptidase M16 C-terminal" evidence="6">
    <location>
        <begin position="654"/>
        <end position="833"/>
    </location>
</feature>
<keyword evidence="4" id="KW-0732">Signal</keyword>
<dbReference type="PROSITE" id="PS00143">
    <property type="entry name" value="INSULINASE"/>
    <property type="match status" value="1"/>
</dbReference>
<dbReference type="PANTHER" id="PTHR11851">
    <property type="entry name" value="METALLOPROTEASE"/>
    <property type="match status" value="1"/>
</dbReference>
<comment type="similarity">
    <text evidence="2 3">Belongs to the peptidase M16 family.</text>
</comment>
<dbReference type="InterPro" id="IPR050361">
    <property type="entry name" value="MPP/UQCRC_Complex"/>
</dbReference>
<evidence type="ECO:0000256" key="2">
    <source>
        <dbReference type="ARBA" id="ARBA00007261"/>
    </source>
</evidence>
<feature type="domain" description="Peptidase M16 N-terminal" evidence="5">
    <location>
        <begin position="44"/>
        <end position="188"/>
    </location>
</feature>
<organism evidence="7 8">
    <name type="scientific">Roseateles aquae</name>
    <dbReference type="NCBI Taxonomy" id="3077235"/>
    <lineage>
        <taxon>Bacteria</taxon>
        <taxon>Pseudomonadati</taxon>
        <taxon>Pseudomonadota</taxon>
        <taxon>Betaproteobacteria</taxon>
        <taxon>Burkholderiales</taxon>
        <taxon>Sphaerotilaceae</taxon>
        <taxon>Roseateles</taxon>
    </lineage>
</organism>
<dbReference type="Gene3D" id="3.30.830.10">
    <property type="entry name" value="Metalloenzyme, LuxS/M16 peptidase-like"/>
    <property type="match status" value="4"/>
</dbReference>
<keyword evidence="8" id="KW-1185">Reference proteome</keyword>
<dbReference type="InterPro" id="IPR011249">
    <property type="entry name" value="Metalloenz_LuxS/M16"/>
</dbReference>
<feature type="chain" id="PRO_5046668000" evidence="4">
    <location>
        <begin position="21"/>
        <end position="901"/>
    </location>
</feature>
<evidence type="ECO:0000256" key="3">
    <source>
        <dbReference type="RuleBase" id="RU004447"/>
    </source>
</evidence>
<evidence type="ECO:0000256" key="4">
    <source>
        <dbReference type="SAM" id="SignalP"/>
    </source>
</evidence>
<dbReference type="EMBL" id="JAVXZY010000004">
    <property type="protein sequence ID" value="MDT9000000.1"/>
    <property type="molecule type" value="Genomic_DNA"/>
</dbReference>
<gene>
    <name evidence="7" type="ORF">RQP53_12060</name>
</gene>
<feature type="signal peptide" evidence="4">
    <location>
        <begin position="1"/>
        <end position="20"/>
    </location>
</feature>
<dbReference type="InterPro" id="IPR007863">
    <property type="entry name" value="Peptidase_M16_C"/>
</dbReference>
<evidence type="ECO:0000259" key="5">
    <source>
        <dbReference type="Pfam" id="PF00675"/>
    </source>
</evidence>
<dbReference type="Proteomes" id="UP001246372">
    <property type="component" value="Unassembled WGS sequence"/>
</dbReference>
<protein>
    <submittedName>
        <fullName evidence="7">Pitrilysin family protein</fullName>
    </submittedName>
</protein>
<accession>A0ABU3PBR3</accession>
<evidence type="ECO:0000313" key="8">
    <source>
        <dbReference type="Proteomes" id="UP001246372"/>
    </source>
</evidence>